<dbReference type="GO" id="GO:0005524">
    <property type="term" value="F:ATP binding"/>
    <property type="evidence" value="ECO:0007669"/>
    <property type="project" value="UniProtKB-KW"/>
</dbReference>
<dbReference type="SUPFAM" id="SSF52402">
    <property type="entry name" value="Adenine nucleotide alpha hydrolases-like"/>
    <property type="match status" value="1"/>
</dbReference>
<dbReference type="GO" id="GO:0004066">
    <property type="term" value="F:asparagine synthase (glutamine-hydrolyzing) activity"/>
    <property type="evidence" value="ECO:0007669"/>
    <property type="project" value="UniProtKB-EC"/>
</dbReference>
<accession>Q2ILL8</accession>
<dbReference type="InterPro" id="IPR017932">
    <property type="entry name" value="GATase_2_dom"/>
</dbReference>
<dbReference type="InterPro" id="IPR014729">
    <property type="entry name" value="Rossmann-like_a/b/a_fold"/>
</dbReference>
<dbReference type="EMBL" id="CP000251">
    <property type="protein sequence ID" value="ABC82550.1"/>
    <property type="molecule type" value="Genomic_DNA"/>
</dbReference>
<sequence length="646" mass="69973">MCGIAGILGKLGDANRAALARMSAALVHRGPDADGTWESTPDAEGRGAMLAHRRLAILDLSPAGAQPMTDPVTGHVVAYNGEIYDYAELRRRLEAEGHAFASSGDTAVMLRALAVHGDEALGWLRGMFVFALWNPAARTLRLARDPLGIKPLYVARRREPGGDWSIAFASELRALLASGLLGTPRLDPGAVASVVWNGFVVGPGTAVEGVELLWPGRAVEFGPDGAERRAVDFWSIPGAPARRPTTEADLARAIEHDVELHLASDVPLAVFLSGGIDSSAVANLAQRVARTPVHTFTLAFEEQELNEGPIARRIAEAIGTQHQEVVLTEGHFVEHLEAALDSLDQPTFDGLNSYYLSHAIRSAGFTVALAGTGGDELFGGYTSFRDLPVLQRLSQRLGWVPLGLRVAAATVGTAPLRRGRGATPPQTRWAKLPEMVRRGADLSGLYQLAYALFLPGFQRELVGEGTVAALRDGLPPAMRARLDAETGSRSALSALSVLEQRLFLGERLLRDNDVASMAASLEQRVPLVDQALFECVDALPDDLRYSPIGKKALLRRVGLRGLDPALFDRPKSGFVLPFDRWIRRGLRTAMDEAMRDAAAVRQAGLDPDAVGRLWRAFLDGAPGIYWSRVWSVYVLIRWCHRHRVLA</sequence>
<dbReference type="MEROPS" id="C44.001"/>
<dbReference type="OrthoDB" id="9763290at2"/>
<dbReference type="CDD" id="cd00712">
    <property type="entry name" value="AsnB"/>
    <property type="match status" value="1"/>
</dbReference>
<dbReference type="NCBIfam" id="TIGR01536">
    <property type="entry name" value="asn_synth_AEB"/>
    <property type="match status" value="1"/>
</dbReference>
<comment type="catalytic activity">
    <reaction evidence="7">
        <text>L-aspartate + L-glutamine + ATP + H2O = L-asparagine + L-glutamate + AMP + diphosphate + H(+)</text>
        <dbReference type="Rhea" id="RHEA:12228"/>
        <dbReference type="ChEBI" id="CHEBI:15377"/>
        <dbReference type="ChEBI" id="CHEBI:15378"/>
        <dbReference type="ChEBI" id="CHEBI:29985"/>
        <dbReference type="ChEBI" id="CHEBI:29991"/>
        <dbReference type="ChEBI" id="CHEBI:30616"/>
        <dbReference type="ChEBI" id="CHEBI:33019"/>
        <dbReference type="ChEBI" id="CHEBI:58048"/>
        <dbReference type="ChEBI" id="CHEBI:58359"/>
        <dbReference type="ChEBI" id="CHEBI:456215"/>
        <dbReference type="EC" id="6.3.5.4"/>
    </reaction>
</comment>
<dbReference type="GO" id="GO:0005829">
    <property type="term" value="C:cytosol"/>
    <property type="evidence" value="ECO:0007669"/>
    <property type="project" value="TreeGrafter"/>
</dbReference>
<comment type="pathway">
    <text evidence="1">Amino-acid biosynthesis; L-asparagine biosynthesis; L-asparagine from L-aspartate (L-Gln route): step 1/1.</text>
</comment>
<evidence type="ECO:0000313" key="11">
    <source>
        <dbReference type="EMBL" id="ABC82550.1"/>
    </source>
</evidence>
<dbReference type="InterPro" id="IPR029055">
    <property type="entry name" value="Ntn_hydrolases_N"/>
</dbReference>
<evidence type="ECO:0000256" key="1">
    <source>
        <dbReference type="ARBA" id="ARBA00005187"/>
    </source>
</evidence>
<dbReference type="CDD" id="cd01991">
    <property type="entry name" value="Asn_synthase_B_C"/>
    <property type="match status" value="1"/>
</dbReference>
<evidence type="ECO:0000259" key="10">
    <source>
        <dbReference type="PROSITE" id="PS51278"/>
    </source>
</evidence>
<dbReference type="InterPro" id="IPR001962">
    <property type="entry name" value="Asn_synthase"/>
</dbReference>
<evidence type="ECO:0000256" key="8">
    <source>
        <dbReference type="PIRSR" id="PIRSR001589-1"/>
    </source>
</evidence>
<evidence type="ECO:0000256" key="9">
    <source>
        <dbReference type="PIRSR" id="PIRSR001589-2"/>
    </source>
</evidence>
<feature type="binding site" evidence="9">
    <location>
        <position position="105"/>
    </location>
    <ligand>
        <name>L-glutamine</name>
        <dbReference type="ChEBI" id="CHEBI:58359"/>
    </ligand>
</feature>
<dbReference type="PANTHER" id="PTHR43284">
    <property type="entry name" value="ASPARAGINE SYNTHETASE (GLUTAMINE-HYDROLYZING)"/>
    <property type="match status" value="1"/>
</dbReference>
<evidence type="ECO:0000256" key="6">
    <source>
        <dbReference type="ARBA" id="ARBA00022962"/>
    </source>
</evidence>
<dbReference type="InterPro" id="IPR051786">
    <property type="entry name" value="ASN_synthetase/amidase"/>
</dbReference>
<evidence type="ECO:0000256" key="4">
    <source>
        <dbReference type="ARBA" id="ARBA00022741"/>
    </source>
</evidence>
<evidence type="ECO:0000313" key="12">
    <source>
        <dbReference type="Proteomes" id="UP000001935"/>
    </source>
</evidence>
<gene>
    <name evidence="11" type="ordered locus">Adeh_2780</name>
</gene>
<dbReference type="SUPFAM" id="SSF56235">
    <property type="entry name" value="N-terminal nucleophile aminohydrolases (Ntn hydrolases)"/>
    <property type="match status" value="1"/>
</dbReference>
<evidence type="ECO:0000256" key="5">
    <source>
        <dbReference type="ARBA" id="ARBA00022840"/>
    </source>
</evidence>
<dbReference type="RefSeq" id="WP_011421832.1">
    <property type="nucleotide sequence ID" value="NC_007760.1"/>
</dbReference>
<dbReference type="PANTHER" id="PTHR43284:SF1">
    <property type="entry name" value="ASPARAGINE SYNTHETASE"/>
    <property type="match status" value="1"/>
</dbReference>
<dbReference type="eggNOG" id="COG0367">
    <property type="taxonomic scope" value="Bacteria"/>
</dbReference>
<keyword evidence="5 9" id="KW-0067">ATP-binding</keyword>
<name>Q2ILL8_ANADE</name>
<dbReference type="InterPro" id="IPR006426">
    <property type="entry name" value="Asn_synth_AEB"/>
</dbReference>
<dbReference type="Pfam" id="PF00733">
    <property type="entry name" value="Asn_synthase"/>
    <property type="match status" value="1"/>
</dbReference>
<proteinExistence type="inferred from homology"/>
<dbReference type="Gene3D" id="3.40.50.620">
    <property type="entry name" value="HUPs"/>
    <property type="match status" value="2"/>
</dbReference>
<feature type="active site" description="For GATase activity" evidence="8">
    <location>
        <position position="2"/>
    </location>
</feature>
<dbReference type="KEGG" id="ade:Adeh_2780"/>
<protein>
    <recommendedName>
        <fullName evidence="3">asparagine synthase (glutamine-hydrolyzing)</fullName>
        <ecNumber evidence="3">6.3.5.4</ecNumber>
    </recommendedName>
</protein>
<dbReference type="Gene3D" id="3.60.20.10">
    <property type="entry name" value="Glutamine Phosphoribosylpyrophosphate, subunit 1, domain 1"/>
    <property type="match status" value="1"/>
</dbReference>
<dbReference type="EC" id="6.3.5.4" evidence="3"/>
<feature type="domain" description="Glutamine amidotransferase type-2" evidence="10">
    <location>
        <begin position="2"/>
        <end position="197"/>
    </location>
</feature>
<dbReference type="STRING" id="290397.Adeh_2780"/>
<evidence type="ECO:0000256" key="2">
    <source>
        <dbReference type="ARBA" id="ARBA00005752"/>
    </source>
</evidence>
<comment type="similarity">
    <text evidence="2">Belongs to the asparagine synthetase family.</text>
</comment>
<dbReference type="Proteomes" id="UP000001935">
    <property type="component" value="Chromosome"/>
</dbReference>
<dbReference type="Pfam" id="PF13537">
    <property type="entry name" value="GATase_7"/>
    <property type="match status" value="1"/>
</dbReference>
<keyword evidence="4 9" id="KW-0547">Nucleotide-binding</keyword>
<dbReference type="PROSITE" id="PS51278">
    <property type="entry name" value="GATASE_TYPE_2"/>
    <property type="match status" value="1"/>
</dbReference>
<dbReference type="HOGENOM" id="CLU_014658_3_1_7"/>
<dbReference type="PIRSF" id="PIRSF001589">
    <property type="entry name" value="Asn_synthetase_glu-h"/>
    <property type="match status" value="1"/>
</dbReference>
<keyword evidence="11" id="KW-0436">Ligase</keyword>
<dbReference type="AlphaFoldDB" id="Q2ILL8"/>
<reference evidence="11" key="1">
    <citation type="submission" date="2006-01" db="EMBL/GenBank/DDBJ databases">
        <title>Complete sequence of Anaeromyxobacter dehalogenans 2CP-C.</title>
        <authorList>
            <consortium name="US DOE Joint Genome Institute"/>
            <person name="Copeland A."/>
            <person name="Lucas S."/>
            <person name="Lapidus A."/>
            <person name="Barry K."/>
            <person name="Detter J.C."/>
            <person name="Glavina T."/>
            <person name="Hammon N."/>
            <person name="Israni S."/>
            <person name="Pitluck S."/>
            <person name="Brettin T."/>
            <person name="Bruce D."/>
            <person name="Han C."/>
            <person name="Tapia R."/>
            <person name="Gilna P."/>
            <person name="Kiss H."/>
            <person name="Schmutz J."/>
            <person name="Larimer F."/>
            <person name="Land M."/>
            <person name="Kyrpides N."/>
            <person name="Anderson I."/>
            <person name="Sanford R.A."/>
            <person name="Ritalahti K.M."/>
            <person name="Thomas H.S."/>
            <person name="Kirby J.R."/>
            <person name="Zhulin I.B."/>
            <person name="Loeffler F.E."/>
            <person name="Richardson P."/>
        </authorList>
    </citation>
    <scope>NUCLEOTIDE SEQUENCE</scope>
    <source>
        <strain evidence="11">2CP-C</strain>
    </source>
</reference>
<evidence type="ECO:0000256" key="3">
    <source>
        <dbReference type="ARBA" id="ARBA00012737"/>
    </source>
</evidence>
<dbReference type="GO" id="GO:0006529">
    <property type="term" value="P:asparagine biosynthetic process"/>
    <property type="evidence" value="ECO:0007669"/>
    <property type="project" value="UniProtKB-KW"/>
</dbReference>
<organism evidence="11 12">
    <name type="scientific">Anaeromyxobacter dehalogenans (strain 2CP-C)</name>
    <dbReference type="NCBI Taxonomy" id="290397"/>
    <lineage>
        <taxon>Bacteria</taxon>
        <taxon>Pseudomonadati</taxon>
        <taxon>Myxococcota</taxon>
        <taxon>Myxococcia</taxon>
        <taxon>Myxococcales</taxon>
        <taxon>Cystobacterineae</taxon>
        <taxon>Anaeromyxobacteraceae</taxon>
        <taxon>Anaeromyxobacter</taxon>
    </lineage>
</organism>
<keyword evidence="6 8" id="KW-0315">Glutamine amidotransferase</keyword>
<keyword evidence="8" id="KW-0028">Amino-acid biosynthesis</keyword>
<keyword evidence="8" id="KW-0061">Asparagine biosynthesis</keyword>
<evidence type="ECO:0000256" key="7">
    <source>
        <dbReference type="ARBA" id="ARBA00048741"/>
    </source>
</evidence>
<dbReference type="InterPro" id="IPR033738">
    <property type="entry name" value="AsnB_N"/>
</dbReference>